<dbReference type="PANTHER" id="PTHR45672:SF3">
    <property type="entry name" value="THIOREDOXIN DOMAIN-CONTAINING PROTEIN 5"/>
    <property type="match status" value="1"/>
</dbReference>
<sequence length="139" mass="15541">MKPAWDQLGSEYADSTSVLIGDADCTASGKDLCEEFEVRGYPTIKYFTGETGPKGEDYNGGRGFDDLKKFVEESLAQKCGVDDPSGCTEKESEFMTKWKGKPAEEIKAQLERLTKMQGGSMKPELKKWLTQRLNILKQL</sequence>
<evidence type="ECO:0000256" key="2">
    <source>
        <dbReference type="ARBA" id="ARBA00022729"/>
    </source>
</evidence>
<gene>
    <name evidence="4" type="ORF">CPOL0286_LOCUS18115</name>
    <name evidence="5" type="ORF">CPOL0286_LOCUS18116</name>
</gene>
<reference evidence="5" key="1">
    <citation type="submission" date="2021-01" db="EMBL/GenBank/DDBJ databases">
        <authorList>
            <person name="Corre E."/>
            <person name="Pelletier E."/>
            <person name="Niang G."/>
            <person name="Scheremetjew M."/>
            <person name="Finn R."/>
            <person name="Kale V."/>
            <person name="Holt S."/>
            <person name="Cochrane G."/>
            <person name="Meng A."/>
            <person name="Brown T."/>
            <person name="Cohen L."/>
        </authorList>
    </citation>
    <scope>NUCLEOTIDE SEQUENCE</scope>
    <source>
        <strain evidence="5">UIO037</strain>
    </source>
</reference>
<dbReference type="SUPFAM" id="SSF52833">
    <property type="entry name" value="Thioredoxin-like"/>
    <property type="match status" value="1"/>
</dbReference>
<dbReference type="GO" id="GO:0005783">
    <property type="term" value="C:endoplasmic reticulum"/>
    <property type="evidence" value="ECO:0007669"/>
    <property type="project" value="TreeGrafter"/>
</dbReference>
<evidence type="ECO:0000313" key="4">
    <source>
        <dbReference type="EMBL" id="CAE2278278.1"/>
    </source>
</evidence>
<dbReference type="GO" id="GO:0006457">
    <property type="term" value="P:protein folding"/>
    <property type="evidence" value="ECO:0007669"/>
    <property type="project" value="TreeGrafter"/>
</dbReference>
<feature type="domain" description="Thioredoxin" evidence="3">
    <location>
        <begin position="1"/>
        <end position="72"/>
    </location>
</feature>
<dbReference type="SUPFAM" id="SSF47933">
    <property type="entry name" value="ERP29 C domain-like"/>
    <property type="match status" value="1"/>
</dbReference>
<keyword evidence="2" id="KW-0732">Signal</keyword>
<dbReference type="Pfam" id="PF00085">
    <property type="entry name" value="Thioredoxin"/>
    <property type="match status" value="1"/>
</dbReference>
<organism evidence="5">
    <name type="scientific">Prymnesium polylepis</name>
    <dbReference type="NCBI Taxonomy" id="72548"/>
    <lineage>
        <taxon>Eukaryota</taxon>
        <taxon>Haptista</taxon>
        <taxon>Haptophyta</taxon>
        <taxon>Prymnesiophyceae</taxon>
        <taxon>Prymnesiales</taxon>
        <taxon>Prymnesiaceae</taxon>
        <taxon>Prymnesium</taxon>
    </lineage>
</organism>
<evidence type="ECO:0000259" key="3">
    <source>
        <dbReference type="Pfam" id="PF00085"/>
    </source>
</evidence>
<dbReference type="Gene3D" id="3.40.30.10">
    <property type="entry name" value="Glutaredoxin"/>
    <property type="match status" value="1"/>
</dbReference>
<proteinExistence type="inferred from homology"/>
<dbReference type="GO" id="GO:0003756">
    <property type="term" value="F:protein disulfide isomerase activity"/>
    <property type="evidence" value="ECO:0007669"/>
    <property type="project" value="TreeGrafter"/>
</dbReference>
<dbReference type="InterPro" id="IPR036356">
    <property type="entry name" value="ERp29_C_sf"/>
</dbReference>
<accession>A0A6T8DDM8</accession>
<name>A0A6T8DDM8_9EUKA</name>
<dbReference type="EMBL" id="HBKO01039637">
    <property type="protein sequence ID" value="CAE2278282.1"/>
    <property type="molecule type" value="Transcribed_RNA"/>
</dbReference>
<dbReference type="InterPro" id="IPR051063">
    <property type="entry name" value="PDI"/>
</dbReference>
<dbReference type="EMBL" id="HBKO01039636">
    <property type="protein sequence ID" value="CAE2278278.1"/>
    <property type="molecule type" value="Transcribed_RNA"/>
</dbReference>
<comment type="similarity">
    <text evidence="1">Belongs to the protein disulfide isomerase family.</text>
</comment>
<protein>
    <recommendedName>
        <fullName evidence="3">Thioredoxin domain-containing protein</fullName>
    </recommendedName>
</protein>
<evidence type="ECO:0000313" key="5">
    <source>
        <dbReference type="EMBL" id="CAE2278282.1"/>
    </source>
</evidence>
<evidence type="ECO:0000256" key="1">
    <source>
        <dbReference type="ARBA" id="ARBA00006347"/>
    </source>
</evidence>
<dbReference type="PANTHER" id="PTHR45672">
    <property type="entry name" value="PROTEIN DISULFIDE-ISOMERASE C17H9.14C-RELATED"/>
    <property type="match status" value="1"/>
</dbReference>
<dbReference type="Gene3D" id="1.20.1150.12">
    <property type="entry name" value="Endoplasmic reticulum resident protein 29, C-terminal domain"/>
    <property type="match status" value="1"/>
</dbReference>
<dbReference type="InterPro" id="IPR013766">
    <property type="entry name" value="Thioredoxin_domain"/>
</dbReference>
<dbReference type="InterPro" id="IPR036249">
    <property type="entry name" value="Thioredoxin-like_sf"/>
</dbReference>
<dbReference type="AlphaFoldDB" id="A0A6T8DDM8"/>